<evidence type="ECO:0000313" key="2">
    <source>
        <dbReference type="EMBL" id="ORY97066.1"/>
    </source>
</evidence>
<keyword evidence="3" id="KW-1185">Reference proteome</keyword>
<dbReference type="EMBL" id="MCGE01000068">
    <property type="protein sequence ID" value="ORY97066.1"/>
    <property type="molecule type" value="Genomic_DNA"/>
</dbReference>
<gene>
    <name evidence="2" type="ORF">BCR42DRAFT_430472</name>
</gene>
<proteinExistence type="predicted"/>
<evidence type="ECO:0000256" key="1">
    <source>
        <dbReference type="SAM" id="MobiDB-lite"/>
    </source>
</evidence>
<dbReference type="Proteomes" id="UP000193560">
    <property type="component" value="Unassembled WGS sequence"/>
</dbReference>
<accession>A0A1X2HFA2</accession>
<organism evidence="2 3">
    <name type="scientific">Absidia repens</name>
    <dbReference type="NCBI Taxonomy" id="90262"/>
    <lineage>
        <taxon>Eukaryota</taxon>
        <taxon>Fungi</taxon>
        <taxon>Fungi incertae sedis</taxon>
        <taxon>Mucoromycota</taxon>
        <taxon>Mucoromycotina</taxon>
        <taxon>Mucoromycetes</taxon>
        <taxon>Mucorales</taxon>
        <taxon>Cunninghamellaceae</taxon>
        <taxon>Absidia</taxon>
    </lineage>
</organism>
<reference evidence="2 3" key="1">
    <citation type="submission" date="2016-07" db="EMBL/GenBank/DDBJ databases">
        <title>Pervasive Adenine N6-methylation of Active Genes in Fungi.</title>
        <authorList>
            <consortium name="DOE Joint Genome Institute"/>
            <person name="Mondo S.J."/>
            <person name="Dannebaum R.O."/>
            <person name="Kuo R.C."/>
            <person name="Labutti K."/>
            <person name="Haridas S."/>
            <person name="Kuo A."/>
            <person name="Salamov A."/>
            <person name="Ahrendt S.R."/>
            <person name="Lipzen A."/>
            <person name="Sullivan W."/>
            <person name="Andreopoulos W.B."/>
            <person name="Clum A."/>
            <person name="Lindquist E."/>
            <person name="Daum C."/>
            <person name="Ramamoorthy G.K."/>
            <person name="Gryganskyi A."/>
            <person name="Culley D."/>
            <person name="Magnuson J.K."/>
            <person name="James T.Y."/>
            <person name="O'Malley M.A."/>
            <person name="Stajich J.E."/>
            <person name="Spatafora J.W."/>
            <person name="Visel A."/>
            <person name="Grigoriev I.V."/>
        </authorList>
    </citation>
    <scope>NUCLEOTIDE SEQUENCE [LARGE SCALE GENOMIC DNA]</scope>
    <source>
        <strain evidence="2 3">NRRL 1336</strain>
    </source>
</reference>
<evidence type="ECO:0000313" key="3">
    <source>
        <dbReference type="Proteomes" id="UP000193560"/>
    </source>
</evidence>
<feature type="region of interest" description="Disordered" evidence="1">
    <location>
        <begin position="524"/>
        <end position="547"/>
    </location>
</feature>
<dbReference type="AlphaFoldDB" id="A0A1X2HFA2"/>
<sequence length="547" mass="63386">MALAPEYQEYRLPQPANDSLVFFHEHPASAWGFEQYLLLTHQEFSKTNKSNVKAILNDYYHDLQDILRLQDIPKEISDHVTSLLKKRYTDSQIKKDFCSKAKSTWDQHRPLIIRGNNIGTLNNAEKIINNYYATDAEASGKRKRENADNDDDVDVDVNSADDFKNDNVWEACLGFIQSDHGKKFHKHSPAKHGIIQCGFGISRRPNWPEDIYLRLLKSHIMPRYPIPEECVKYINGVIDSKSIYDYKKAISKKDPAFEENTELDKAADFIEDLFTSAYHMYNVKQDVNHSESVFNYIFVYPFLRAVAAAINEDMCDFVPGETYLKAMTKQLESVGKHLDDRFQYKADGVFRLFNDRKQLEIMLLETSNAFECRDKGKISFDHHKGVFGTVAMLKTIADYYSYATTDQFAKIKVFFIQAAGDQLHLWSLCYKENGIYDLWRETYLTIRPSFDDRADLLQELLQFFWNMKELINESIQNIAHIRQNHISNRTSSRYKKRSPPLLTEIINPPIIKLMQNEDIKGMADLGPFYSPHESPAQSPAASPNEEN</sequence>
<name>A0A1X2HFA2_9FUNG</name>
<dbReference type="OrthoDB" id="2242038at2759"/>
<protein>
    <submittedName>
        <fullName evidence="2">Uncharacterized protein</fullName>
    </submittedName>
</protein>
<comment type="caution">
    <text evidence="2">The sequence shown here is derived from an EMBL/GenBank/DDBJ whole genome shotgun (WGS) entry which is preliminary data.</text>
</comment>